<proteinExistence type="predicted"/>
<dbReference type="AlphaFoldDB" id="A0A6N6VYV3"/>
<protein>
    <recommendedName>
        <fullName evidence="4">DUF2282 domain-containing protein</fullName>
    </recommendedName>
</protein>
<dbReference type="EMBL" id="WFLM01000001">
    <property type="protein sequence ID" value="KAB8040382.1"/>
    <property type="molecule type" value="Genomic_DNA"/>
</dbReference>
<keyword evidence="1" id="KW-0732">Signal</keyword>
<dbReference type="RefSeq" id="WP_153417896.1">
    <property type="nucleotide sequence ID" value="NZ_WFLM01000001.1"/>
</dbReference>
<dbReference type="OrthoDB" id="9966906at2"/>
<evidence type="ECO:0008006" key="4">
    <source>
        <dbReference type="Google" id="ProtNLM"/>
    </source>
</evidence>
<reference evidence="2 3" key="1">
    <citation type="submission" date="2019-10" db="EMBL/GenBank/DDBJ databases">
        <title>New species of Slilvanegrellaceae.</title>
        <authorList>
            <person name="Pitt A."/>
            <person name="Hahn M.W."/>
        </authorList>
    </citation>
    <scope>NUCLEOTIDE SEQUENCE [LARGE SCALE GENOMIC DNA]</scope>
    <source>
        <strain evidence="2 3">SP-Ram-0.45-NSY-1</strain>
    </source>
</reference>
<sequence>MSSKNKLLVCAAVAGLSVGIVSAASAAEVNCWGVNSCGGKSAGKDKAQCAVDAKHVEAAKKEFGDKYAKATAHKCGAEAKCAGKGGNLNWTKVKTKEDCKKLGGFLMDKEGKIEKL</sequence>
<dbReference type="Proteomes" id="UP000437748">
    <property type="component" value="Unassembled WGS sequence"/>
</dbReference>
<organism evidence="2 3">
    <name type="scientific">Silvanigrella paludirubra</name>
    <dbReference type="NCBI Taxonomy" id="2499159"/>
    <lineage>
        <taxon>Bacteria</taxon>
        <taxon>Pseudomonadati</taxon>
        <taxon>Bdellovibrionota</taxon>
        <taxon>Oligoflexia</taxon>
        <taxon>Silvanigrellales</taxon>
        <taxon>Silvanigrellaceae</taxon>
        <taxon>Silvanigrella</taxon>
    </lineage>
</organism>
<keyword evidence="3" id="KW-1185">Reference proteome</keyword>
<feature type="chain" id="PRO_5027105255" description="DUF2282 domain-containing protein" evidence="1">
    <location>
        <begin position="27"/>
        <end position="116"/>
    </location>
</feature>
<accession>A0A6N6VYV3</accession>
<evidence type="ECO:0000256" key="1">
    <source>
        <dbReference type="SAM" id="SignalP"/>
    </source>
</evidence>
<evidence type="ECO:0000313" key="2">
    <source>
        <dbReference type="EMBL" id="KAB8040382.1"/>
    </source>
</evidence>
<gene>
    <name evidence="2" type="ORF">GCL60_00255</name>
</gene>
<comment type="caution">
    <text evidence="2">The sequence shown here is derived from an EMBL/GenBank/DDBJ whole genome shotgun (WGS) entry which is preliminary data.</text>
</comment>
<feature type="signal peptide" evidence="1">
    <location>
        <begin position="1"/>
        <end position="26"/>
    </location>
</feature>
<name>A0A6N6VYV3_9BACT</name>
<evidence type="ECO:0000313" key="3">
    <source>
        <dbReference type="Proteomes" id="UP000437748"/>
    </source>
</evidence>